<dbReference type="EMBL" id="LR798454">
    <property type="protein sequence ID" value="CAB5238583.1"/>
    <property type="molecule type" value="Genomic_DNA"/>
</dbReference>
<dbReference type="EMBL" id="LR797272">
    <property type="protein sequence ID" value="CAB4198497.1"/>
    <property type="molecule type" value="Genomic_DNA"/>
</dbReference>
<reference evidence="4" key="1">
    <citation type="submission" date="2020-05" db="EMBL/GenBank/DDBJ databases">
        <authorList>
            <person name="Chiriac C."/>
            <person name="Salcher M."/>
            <person name="Ghai R."/>
            <person name="Kavagutti S V."/>
        </authorList>
    </citation>
    <scope>NUCLEOTIDE SEQUENCE</scope>
</reference>
<dbReference type="Gene3D" id="3.40.50.1110">
    <property type="entry name" value="SGNH hydrolase"/>
    <property type="match status" value="1"/>
</dbReference>
<proteinExistence type="predicted"/>
<dbReference type="EMBL" id="LR796861">
    <property type="protein sequence ID" value="CAB4170430.1"/>
    <property type="molecule type" value="Genomic_DNA"/>
</dbReference>
<evidence type="ECO:0000313" key="5">
    <source>
        <dbReference type="EMBL" id="CAB5238583.1"/>
    </source>
</evidence>
<accession>A0A6J5SD50</accession>
<organism evidence="4">
    <name type="scientific">uncultured Caudovirales phage</name>
    <dbReference type="NCBI Taxonomy" id="2100421"/>
    <lineage>
        <taxon>Viruses</taxon>
        <taxon>Duplodnaviria</taxon>
        <taxon>Heunggongvirae</taxon>
        <taxon>Uroviricota</taxon>
        <taxon>Caudoviricetes</taxon>
        <taxon>Peduoviridae</taxon>
        <taxon>Maltschvirus</taxon>
        <taxon>Maltschvirus maltsch</taxon>
    </lineage>
</organism>
<keyword evidence="4" id="KW-0378">Hydrolase</keyword>
<evidence type="ECO:0000313" key="4">
    <source>
        <dbReference type="EMBL" id="CAB4211472.1"/>
    </source>
</evidence>
<evidence type="ECO:0000313" key="1">
    <source>
        <dbReference type="EMBL" id="CAB4170430.1"/>
    </source>
</evidence>
<name>A0A6J5SD50_9CAUD</name>
<dbReference type="InterPro" id="IPR036514">
    <property type="entry name" value="SGNH_hydro_sf"/>
</dbReference>
<dbReference type="EMBL" id="LR797019">
    <property type="protein sequence ID" value="CAB4182323.1"/>
    <property type="molecule type" value="Genomic_DNA"/>
</dbReference>
<dbReference type="SUPFAM" id="SSF52266">
    <property type="entry name" value="SGNH hydrolase"/>
    <property type="match status" value="1"/>
</dbReference>
<sequence>MFECIIAGDSIGVGIANVRKECVAFVKGGINSHQWLNKNIQNTPMIANHVIISLGSNDAFVKNTEEELRTIRKLTNATRVYWVMPSDKFPKAQSAVWHVANENNDIILRTDRMQADGVHPSWAGYKELGEKAR</sequence>
<protein>
    <submittedName>
        <fullName evidence="4">SGNH_hydrolase domain containing protein</fullName>
    </submittedName>
</protein>
<dbReference type="EMBL" id="LR797375">
    <property type="protein sequence ID" value="CAB4211472.1"/>
    <property type="molecule type" value="Genomic_DNA"/>
</dbReference>
<evidence type="ECO:0000313" key="3">
    <source>
        <dbReference type="EMBL" id="CAB4198497.1"/>
    </source>
</evidence>
<evidence type="ECO:0000313" key="2">
    <source>
        <dbReference type="EMBL" id="CAB4182323.1"/>
    </source>
</evidence>
<dbReference type="GO" id="GO:0016787">
    <property type="term" value="F:hydrolase activity"/>
    <property type="evidence" value="ECO:0007669"/>
    <property type="project" value="UniProtKB-KW"/>
</dbReference>
<gene>
    <name evidence="2" type="ORF">UFOVP1066_219</name>
    <name evidence="3" type="ORF">UFOVP1315_118</name>
    <name evidence="4" type="ORF">UFOVP1421_79</name>
    <name evidence="5" type="ORF">UFOVP1525_89</name>
    <name evidence="1" type="ORF">UFOVP909_52</name>
</gene>